<evidence type="ECO:0000313" key="1">
    <source>
        <dbReference type="EMBL" id="KAJ8262893.1"/>
    </source>
</evidence>
<dbReference type="Proteomes" id="UP001152803">
    <property type="component" value="Unassembled WGS sequence"/>
</dbReference>
<accession>A0A9Q1D8Q9</accession>
<comment type="caution">
    <text evidence="1">The sequence shown here is derived from an EMBL/GenBank/DDBJ whole genome shotgun (WGS) entry which is preliminary data.</text>
</comment>
<protein>
    <submittedName>
        <fullName evidence="1">Uncharacterized protein</fullName>
    </submittedName>
</protein>
<dbReference type="AlphaFoldDB" id="A0A9Q1D8Q9"/>
<gene>
    <name evidence="1" type="ORF">COCON_G00153500</name>
</gene>
<name>A0A9Q1D8Q9_CONCO</name>
<dbReference type="OrthoDB" id="8936495at2759"/>
<evidence type="ECO:0000313" key="2">
    <source>
        <dbReference type="Proteomes" id="UP001152803"/>
    </source>
</evidence>
<keyword evidence="2" id="KW-1185">Reference proteome</keyword>
<dbReference type="EMBL" id="JAFJMO010000011">
    <property type="protein sequence ID" value="KAJ8262893.1"/>
    <property type="molecule type" value="Genomic_DNA"/>
</dbReference>
<reference evidence="1" key="1">
    <citation type="journal article" date="2023" name="Science">
        <title>Genome structures resolve the early diversification of teleost fishes.</title>
        <authorList>
            <person name="Parey E."/>
            <person name="Louis A."/>
            <person name="Montfort J."/>
            <person name="Bouchez O."/>
            <person name="Roques C."/>
            <person name="Iampietro C."/>
            <person name="Lluch J."/>
            <person name="Castinel A."/>
            <person name="Donnadieu C."/>
            <person name="Desvignes T."/>
            <person name="Floi Bucao C."/>
            <person name="Jouanno E."/>
            <person name="Wen M."/>
            <person name="Mejri S."/>
            <person name="Dirks R."/>
            <person name="Jansen H."/>
            <person name="Henkel C."/>
            <person name="Chen W.J."/>
            <person name="Zahm M."/>
            <person name="Cabau C."/>
            <person name="Klopp C."/>
            <person name="Thompson A.W."/>
            <person name="Robinson-Rechavi M."/>
            <person name="Braasch I."/>
            <person name="Lecointre G."/>
            <person name="Bobe J."/>
            <person name="Postlethwait J.H."/>
            <person name="Berthelot C."/>
            <person name="Roest Crollius H."/>
            <person name="Guiguen Y."/>
        </authorList>
    </citation>
    <scope>NUCLEOTIDE SEQUENCE</scope>
    <source>
        <strain evidence="1">Concon-B</strain>
    </source>
</reference>
<proteinExistence type="predicted"/>
<organism evidence="1 2">
    <name type="scientific">Conger conger</name>
    <name type="common">Conger eel</name>
    <name type="synonym">Muraena conger</name>
    <dbReference type="NCBI Taxonomy" id="82655"/>
    <lineage>
        <taxon>Eukaryota</taxon>
        <taxon>Metazoa</taxon>
        <taxon>Chordata</taxon>
        <taxon>Craniata</taxon>
        <taxon>Vertebrata</taxon>
        <taxon>Euteleostomi</taxon>
        <taxon>Actinopterygii</taxon>
        <taxon>Neopterygii</taxon>
        <taxon>Teleostei</taxon>
        <taxon>Anguilliformes</taxon>
        <taxon>Congridae</taxon>
        <taxon>Conger</taxon>
    </lineage>
</organism>
<sequence length="142" mass="16274">MKYKKYFTVMQAALGIAPLNKREFLPPPRRLWKTAEDQYTTDLLFGSCSRDSFYWNREPRYLYLYDSRRVSVPNFSQHHRQDAAASLSLTVSAVDPFFLFGMPGRDCRPKLPESVRSSSPLLSCAELRLQLTQSSSDRAVGA</sequence>